<proteinExistence type="predicted"/>
<dbReference type="InterPro" id="IPR035387">
    <property type="entry name" value="DUF5406"/>
</dbReference>
<organism evidence="1 2">
    <name type="scientific">Enterococcus faecium EnGen0180</name>
    <dbReference type="NCBI Taxonomy" id="1157475"/>
    <lineage>
        <taxon>Bacteria</taxon>
        <taxon>Bacillati</taxon>
        <taxon>Bacillota</taxon>
        <taxon>Bacilli</taxon>
        <taxon>Lactobacillales</taxon>
        <taxon>Enterococcaceae</taxon>
        <taxon>Enterococcus</taxon>
    </lineage>
</organism>
<evidence type="ECO:0000313" key="2">
    <source>
        <dbReference type="Proteomes" id="UP000013834"/>
    </source>
</evidence>
<protein>
    <submittedName>
        <fullName evidence="1">Uncharacterized protein</fullName>
    </submittedName>
</protein>
<comment type="caution">
    <text evidence="1">The sequence shown here is derived from an EMBL/GenBank/DDBJ whole genome shotgun (WGS) entry which is preliminary data.</text>
</comment>
<evidence type="ECO:0000313" key="1">
    <source>
        <dbReference type="EMBL" id="EOG20489.1"/>
    </source>
</evidence>
<accession>A0A829F4M5</accession>
<gene>
    <name evidence="1" type="ORF">SMG_03174</name>
</gene>
<dbReference type="AlphaFoldDB" id="A0A829F4M5"/>
<dbReference type="RefSeq" id="WP_010729865.1">
    <property type="nucleotide sequence ID" value="NZ_KB948150.1"/>
</dbReference>
<dbReference type="EMBL" id="AIVF01000078">
    <property type="protein sequence ID" value="EOG20489.1"/>
    <property type="molecule type" value="Genomic_DNA"/>
</dbReference>
<name>A0A829F4M5_ENTFC</name>
<sequence>MENYDPNMRWGTHTLKVSFQRWDYKGFVTFRKAGNCKGLDVLALDEDYLYDHPLTDNPIGFGLLPEDDEGNEWFKMILTNDKGDQLFVEDTWSYLSEYIVSIKIIDFVADKEKEIGEGKSNY</sequence>
<dbReference type="Proteomes" id="UP000013834">
    <property type="component" value="Unassembled WGS sequence"/>
</dbReference>
<reference evidence="1 2" key="1">
    <citation type="submission" date="2013-02" db="EMBL/GenBank/DDBJ databases">
        <title>The Genome Sequence of Enterococcus faecium VRE_84.</title>
        <authorList>
            <consortium name="The Broad Institute Genome Sequencing Platform"/>
            <consortium name="The Broad Institute Genome Sequencing Center for Infectious Disease"/>
            <person name="Earl A.M."/>
            <person name="Gilmore M.S."/>
            <person name="Lebreton F."/>
            <person name="Hammerum A.M."/>
            <person name="Jensen L.B."/>
            <person name="Guardabassi L."/>
            <person name="Walker B."/>
            <person name="Young S.K."/>
            <person name="Zeng Q."/>
            <person name="Gargeya S."/>
            <person name="Fitzgerald M."/>
            <person name="Haas B."/>
            <person name="Abouelleil A."/>
            <person name="Alvarado L."/>
            <person name="Arachchi H.M."/>
            <person name="Berlin A.M."/>
            <person name="Chapman S.B."/>
            <person name="Dewar J."/>
            <person name="Goldberg J."/>
            <person name="Griggs A."/>
            <person name="Gujja S."/>
            <person name="Hansen M."/>
            <person name="Howarth C."/>
            <person name="Imamovic A."/>
            <person name="Larimer J."/>
            <person name="McCowan C."/>
            <person name="Murphy C."/>
            <person name="Neiman D."/>
            <person name="Pearson M."/>
            <person name="Priest M."/>
            <person name="Roberts A."/>
            <person name="Saif S."/>
            <person name="Shea T."/>
            <person name="Sisk P."/>
            <person name="Sykes S."/>
            <person name="Wortman J."/>
            <person name="Nusbaum C."/>
            <person name="Birren B."/>
        </authorList>
    </citation>
    <scope>NUCLEOTIDE SEQUENCE [LARGE SCALE GENOMIC DNA]</scope>
    <source>
        <strain evidence="1 2">VRE 84</strain>
    </source>
</reference>
<dbReference type="Pfam" id="PF17400">
    <property type="entry name" value="DUF5406"/>
    <property type="match status" value="1"/>
</dbReference>